<dbReference type="GO" id="GO:0009166">
    <property type="term" value="P:nucleotide catabolic process"/>
    <property type="evidence" value="ECO:0007669"/>
    <property type="project" value="InterPro"/>
</dbReference>
<dbReference type="Pfam" id="PF02872">
    <property type="entry name" value="5_nucleotid_C"/>
    <property type="match status" value="1"/>
</dbReference>
<dbReference type="RefSeq" id="WP_072785618.1">
    <property type="nucleotide sequence ID" value="NZ_FQZH01000005.1"/>
</dbReference>
<protein>
    <submittedName>
        <fullName evidence="2">5'-nucleotidase, C-terminal domain</fullName>
    </submittedName>
</protein>
<dbReference type="GO" id="GO:0030288">
    <property type="term" value="C:outer membrane-bounded periplasmic space"/>
    <property type="evidence" value="ECO:0007669"/>
    <property type="project" value="TreeGrafter"/>
</dbReference>
<keyword evidence="3" id="KW-1185">Reference proteome</keyword>
<gene>
    <name evidence="2" type="ORF">SAMN05444337_2404</name>
</gene>
<proteinExistence type="predicted"/>
<sequence length="260" mass="29719">MVKIKKNITINVYFVFLLTFLSFTSCKTKENVIYEIKTSKIPIENTIIGDNSLENFILPYRENISKDLSSVLAYNPIDQDKSKGKWETNIGNLFAESTFELANPVFKNRTGKDIDICLLNHGGIRSIIPKGNVTTKTAYDIMPFENSVIVVALTGDKIIDLAKYIIKERKPHPLFGLTIYTKDNQVLVDKILVNDKPIEISKVYYVATSDYLANGGDNMNFFTSSNEKYDIDYKLRNLFIDYFKKVDTIPNITTKHIIEE</sequence>
<reference evidence="2 3" key="1">
    <citation type="submission" date="2016-11" db="EMBL/GenBank/DDBJ databases">
        <authorList>
            <person name="Jaros S."/>
            <person name="Januszkiewicz K."/>
            <person name="Wedrychowicz H."/>
        </authorList>
    </citation>
    <scope>NUCLEOTIDE SEQUENCE [LARGE SCALE GENOMIC DNA]</scope>
    <source>
        <strain evidence="2 3">DSM 22807</strain>
    </source>
</reference>
<dbReference type="GO" id="GO:0016787">
    <property type="term" value="F:hydrolase activity"/>
    <property type="evidence" value="ECO:0007669"/>
    <property type="project" value="InterPro"/>
</dbReference>
<dbReference type="PANTHER" id="PTHR11575">
    <property type="entry name" value="5'-NUCLEOTIDASE-RELATED"/>
    <property type="match status" value="1"/>
</dbReference>
<dbReference type="PANTHER" id="PTHR11575:SF24">
    <property type="entry name" value="5'-NUCLEOTIDASE"/>
    <property type="match status" value="1"/>
</dbReference>
<dbReference type="AlphaFoldDB" id="A0A1M6L6W1"/>
<dbReference type="PROSITE" id="PS51257">
    <property type="entry name" value="PROKAR_LIPOPROTEIN"/>
    <property type="match status" value="1"/>
</dbReference>
<accession>A0A1M6L6W1</accession>
<dbReference type="PRINTS" id="PR01607">
    <property type="entry name" value="APYRASEFAMLY"/>
</dbReference>
<dbReference type="Proteomes" id="UP000184232">
    <property type="component" value="Unassembled WGS sequence"/>
</dbReference>
<evidence type="ECO:0000259" key="1">
    <source>
        <dbReference type="Pfam" id="PF02872"/>
    </source>
</evidence>
<organism evidence="2 3">
    <name type="scientific">Flavobacterium haoranii</name>
    <dbReference type="NCBI Taxonomy" id="683124"/>
    <lineage>
        <taxon>Bacteria</taxon>
        <taxon>Pseudomonadati</taxon>
        <taxon>Bacteroidota</taxon>
        <taxon>Flavobacteriia</taxon>
        <taxon>Flavobacteriales</taxon>
        <taxon>Flavobacteriaceae</taxon>
        <taxon>Flavobacterium</taxon>
    </lineage>
</organism>
<dbReference type="InterPro" id="IPR008334">
    <property type="entry name" value="5'-Nucleotdase_C"/>
</dbReference>
<dbReference type="Gene3D" id="3.90.780.10">
    <property type="entry name" value="5'-Nucleotidase, C-terminal domain"/>
    <property type="match status" value="1"/>
</dbReference>
<dbReference type="OrthoDB" id="4762412at2"/>
<name>A0A1M6L6W1_9FLAO</name>
<dbReference type="STRING" id="683124.SAMN05444337_2404"/>
<dbReference type="InterPro" id="IPR006179">
    <property type="entry name" value="5_nucleotidase/apyrase"/>
</dbReference>
<dbReference type="InterPro" id="IPR036907">
    <property type="entry name" value="5'-Nucleotdase_C_sf"/>
</dbReference>
<dbReference type="EMBL" id="FQZH01000005">
    <property type="protein sequence ID" value="SHJ66897.1"/>
    <property type="molecule type" value="Genomic_DNA"/>
</dbReference>
<feature type="domain" description="5'-Nucleotidase C-terminal" evidence="1">
    <location>
        <begin position="84"/>
        <end position="223"/>
    </location>
</feature>
<evidence type="ECO:0000313" key="3">
    <source>
        <dbReference type="Proteomes" id="UP000184232"/>
    </source>
</evidence>
<dbReference type="SUPFAM" id="SSF55816">
    <property type="entry name" value="5'-nucleotidase (syn. UDP-sugar hydrolase), C-terminal domain"/>
    <property type="match status" value="1"/>
</dbReference>
<evidence type="ECO:0000313" key="2">
    <source>
        <dbReference type="EMBL" id="SHJ66897.1"/>
    </source>
</evidence>